<accession>A0A6N8INY7</accession>
<evidence type="ECO:0000256" key="7">
    <source>
        <dbReference type="HAMAP-Rule" id="MF_01161"/>
    </source>
</evidence>
<dbReference type="InterPro" id="IPR011063">
    <property type="entry name" value="TilS/TtcA_N"/>
</dbReference>
<comment type="similarity">
    <text evidence="7">Belongs to the tRNA(Ile)-lysidine synthase family.</text>
</comment>
<feature type="domain" description="tRNA(Ile)-lysidine/2-thiocytidine synthase N-terminal" evidence="9">
    <location>
        <begin position="33"/>
        <end position="208"/>
    </location>
</feature>
<evidence type="ECO:0000313" key="12">
    <source>
        <dbReference type="Proteomes" id="UP000469385"/>
    </source>
</evidence>
<dbReference type="Pfam" id="PF01171">
    <property type="entry name" value="ATP_bind_3"/>
    <property type="match status" value="1"/>
</dbReference>
<dbReference type="Gene3D" id="1.20.59.20">
    <property type="match status" value="1"/>
</dbReference>
<evidence type="ECO:0000313" key="11">
    <source>
        <dbReference type="EMBL" id="MVQ28422.1"/>
    </source>
</evidence>
<dbReference type="SUPFAM" id="SSF52402">
    <property type="entry name" value="Adenine nucleotide alpha hydrolases-like"/>
    <property type="match status" value="1"/>
</dbReference>
<comment type="caution">
    <text evidence="11">The sequence shown here is derived from an EMBL/GenBank/DDBJ whole genome shotgun (WGS) entry which is preliminary data.</text>
</comment>
<dbReference type="PANTHER" id="PTHR43033">
    <property type="entry name" value="TRNA(ILE)-LYSIDINE SYNTHASE-RELATED"/>
    <property type="match status" value="1"/>
</dbReference>
<name>A0A6N8INY7_9BURK</name>
<dbReference type="GO" id="GO:0032267">
    <property type="term" value="F:tRNA(Ile)-lysidine synthase activity"/>
    <property type="evidence" value="ECO:0007669"/>
    <property type="project" value="UniProtKB-EC"/>
</dbReference>
<comment type="subcellular location">
    <subcellularLocation>
        <location evidence="7">Cytoplasm</location>
    </subcellularLocation>
</comment>
<comment type="function">
    <text evidence="7">Ligates lysine onto the cytidine present at position 34 of the AUA codon-specific tRNA(Ile) that contains the anticodon CAU, in an ATP-dependent manner. Cytidine is converted to lysidine, thus changing the amino acid specificity of the tRNA from methionine to isoleucine.</text>
</comment>
<keyword evidence="12" id="KW-1185">Reference proteome</keyword>
<dbReference type="Pfam" id="PF09179">
    <property type="entry name" value="TilS"/>
    <property type="match status" value="1"/>
</dbReference>
<dbReference type="NCBIfam" id="TIGR02432">
    <property type="entry name" value="lysidine_TilS_N"/>
    <property type="match status" value="1"/>
</dbReference>
<evidence type="ECO:0000256" key="2">
    <source>
        <dbReference type="ARBA" id="ARBA00022598"/>
    </source>
</evidence>
<protein>
    <recommendedName>
        <fullName evidence="7">tRNA(Ile)-lysidine synthase</fullName>
        <ecNumber evidence="7">6.3.4.19</ecNumber>
    </recommendedName>
    <alternativeName>
        <fullName evidence="7">tRNA(Ile)-2-lysyl-cytidine synthase</fullName>
    </alternativeName>
    <alternativeName>
        <fullName evidence="7">tRNA(Ile)-lysidine synthetase</fullName>
    </alternativeName>
</protein>
<dbReference type="GO" id="GO:0005737">
    <property type="term" value="C:cytoplasm"/>
    <property type="evidence" value="ECO:0007669"/>
    <property type="project" value="UniProtKB-SubCell"/>
</dbReference>
<reference evidence="11 12" key="1">
    <citation type="submission" date="2019-12" db="EMBL/GenBank/DDBJ databases">
        <authorList>
            <person name="Huq M.A."/>
        </authorList>
    </citation>
    <scope>NUCLEOTIDE SEQUENCE [LARGE SCALE GENOMIC DNA]</scope>
    <source>
        <strain evidence="11 12">MAH-25</strain>
    </source>
</reference>
<gene>
    <name evidence="7 11" type="primary">tilS</name>
    <name evidence="11" type="ORF">GON04_03120</name>
</gene>
<dbReference type="Proteomes" id="UP000469385">
    <property type="component" value="Unassembled WGS sequence"/>
</dbReference>
<evidence type="ECO:0000256" key="4">
    <source>
        <dbReference type="ARBA" id="ARBA00022741"/>
    </source>
</evidence>
<evidence type="ECO:0000259" key="9">
    <source>
        <dbReference type="Pfam" id="PF01171"/>
    </source>
</evidence>
<dbReference type="CDD" id="cd01992">
    <property type="entry name" value="TilS_N"/>
    <property type="match status" value="1"/>
</dbReference>
<organism evidence="11 12">
    <name type="scientific">Ramlibacter pinisoli</name>
    <dbReference type="NCBI Taxonomy" id="2682844"/>
    <lineage>
        <taxon>Bacteria</taxon>
        <taxon>Pseudomonadati</taxon>
        <taxon>Pseudomonadota</taxon>
        <taxon>Betaproteobacteria</taxon>
        <taxon>Burkholderiales</taxon>
        <taxon>Comamonadaceae</taxon>
        <taxon>Ramlibacter</taxon>
    </lineage>
</organism>
<dbReference type="SUPFAM" id="SSF82829">
    <property type="entry name" value="MesJ substrate recognition domain-like"/>
    <property type="match status" value="1"/>
</dbReference>
<dbReference type="HAMAP" id="MF_01161">
    <property type="entry name" value="tRNA_Ile_lys_synt"/>
    <property type="match status" value="1"/>
</dbReference>
<dbReference type="InterPro" id="IPR012094">
    <property type="entry name" value="tRNA_Ile_lys_synt"/>
</dbReference>
<keyword evidence="5 7" id="KW-0067">ATP-binding</keyword>
<evidence type="ECO:0000259" key="10">
    <source>
        <dbReference type="Pfam" id="PF09179"/>
    </source>
</evidence>
<evidence type="ECO:0000256" key="8">
    <source>
        <dbReference type="SAM" id="MobiDB-lite"/>
    </source>
</evidence>
<dbReference type="EC" id="6.3.4.19" evidence="7"/>
<keyword evidence="2 7" id="KW-0436">Ligase</keyword>
<dbReference type="GO" id="GO:0005524">
    <property type="term" value="F:ATP binding"/>
    <property type="evidence" value="ECO:0007669"/>
    <property type="project" value="UniProtKB-UniRule"/>
</dbReference>
<dbReference type="PANTHER" id="PTHR43033:SF1">
    <property type="entry name" value="TRNA(ILE)-LYSIDINE SYNTHASE-RELATED"/>
    <property type="match status" value="1"/>
</dbReference>
<dbReference type="GO" id="GO:0006400">
    <property type="term" value="P:tRNA modification"/>
    <property type="evidence" value="ECO:0007669"/>
    <property type="project" value="UniProtKB-UniRule"/>
</dbReference>
<dbReference type="InterPro" id="IPR012795">
    <property type="entry name" value="tRNA_Ile_lys_synt_N"/>
</dbReference>
<feature type="domain" description="tRNA(Ile)-lysidine synthase substrate-binding" evidence="10">
    <location>
        <begin position="256"/>
        <end position="316"/>
    </location>
</feature>
<sequence>MADSATPRPRPADRPANPALAPLQAFDPPFPVGVAYSGGADSTALLLAAAERWPGRVHALHVHHGLQAAADAFEARCASTCADAGVPLHVQRVDARHQPGESPEDAARRARYGALAQAARQAGIGCVLLAQHADDQVETVLLALSRGAGLPGLAAMPVDFDRDGVTFLRPLLDTSGAALREWLAAAGIPFVDDPSNADTRFTRNRIRHTVLPAIAAAFPTWRVTFARSARHAAQAQRLLDEVAAQDLDAMDGSPLLARLQVLSRDRQANVLRHWLRAFHDTAASAAQLDELLDQVADCTTRGHAVRLRVGTGHVLREGPRLRFDPA</sequence>
<dbReference type="RefSeq" id="WP_157396528.1">
    <property type="nucleotide sequence ID" value="NZ_WSEL01000003.1"/>
</dbReference>
<dbReference type="InterPro" id="IPR015262">
    <property type="entry name" value="tRNA_Ile_lys_synt_subst-bd"/>
</dbReference>
<keyword evidence="4 7" id="KW-0547">Nucleotide-binding</keyword>
<evidence type="ECO:0000256" key="1">
    <source>
        <dbReference type="ARBA" id="ARBA00022490"/>
    </source>
</evidence>
<proteinExistence type="inferred from homology"/>
<dbReference type="AlphaFoldDB" id="A0A6N8INY7"/>
<feature type="region of interest" description="Disordered" evidence="8">
    <location>
        <begin position="1"/>
        <end position="23"/>
    </location>
</feature>
<dbReference type="InterPro" id="IPR014729">
    <property type="entry name" value="Rossmann-like_a/b/a_fold"/>
</dbReference>
<keyword evidence="3 7" id="KW-0819">tRNA processing</keyword>
<evidence type="ECO:0000256" key="6">
    <source>
        <dbReference type="ARBA" id="ARBA00048539"/>
    </source>
</evidence>
<dbReference type="EMBL" id="WSEL01000003">
    <property type="protein sequence ID" value="MVQ28422.1"/>
    <property type="molecule type" value="Genomic_DNA"/>
</dbReference>
<comment type="catalytic activity">
    <reaction evidence="6 7">
        <text>cytidine(34) in tRNA(Ile2) + L-lysine + ATP = lysidine(34) in tRNA(Ile2) + AMP + diphosphate + H(+)</text>
        <dbReference type="Rhea" id="RHEA:43744"/>
        <dbReference type="Rhea" id="RHEA-COMP:10625"/>
        <dbReference type="Rhea" id="RHEA-COMP:10670"/>
        <dbReference type="ChEBI" id="CHEBI:15378"/>
        <dbReference type="ChEBI" id="CHEBI:30616"/>
        <dbReference type="ChEBI" id="CHEBI:32551"/>
        <dbReference type="ChEBI" id="CHEBI:33019"/>
        <dbReference type="ChEBI" id="CHEBI:82748"/>
        <dbReference type="ChEBI" id="CHEBI:83665"/>
        <dbReference type="ChEBI" id="CHEBI:456215"/>
        <dbReference type="EC" id="6.3.4.19"/>
    </reaction>
</comment>
<keyword evidence="1 7" id="KW-0963">Cytoplasm</keyword>
<evidence type="ECO:0000256" key="5">
    <source>
        <dbReference type="ARBA" id="ARBA00022840"/>
    </source>
</evidence>
<evidence type="ECO:0000256" key="3">
    <source>
        <dbReference type="ARBA" id="ARBA00022694"/>
    </source>
</evidence>
<dbReference type="Gene3D" id="3.40.50.620">
    <property type="entry name" value="HUPs"/>
    <property type="match status" value="1"/>
</dbReference>
<comment type="domain">
    <text evidence="7">The N-terminal region contains the highly conserved SGGXDS motif, predicted to be a P-loop motif involved in ATP binding.</text>
</comment>
<feature type="binding site" evidence="7">
    <location>
        <begin position="37"/>
        <end position="42"/>
    </location>
    <ligand>
        <name>ATP</name>
        <dbReference type="ChEBI" id="CHEBI:30616"/>
    </ligand>
</feature>